<accession>C1MSY5</accession>
<dbReference type="RefSeq" id="XP_003058763.1">
    <property type="nucleotide sequence ID" value="XM_003058717.1"/>
</dbReference>
<dbReference type="GO" id="GO:0052689">
    <property type="term" value="F:carboxylic ester hydrolase activity"/>
    <property type="evidence" value="ECO:0007669"/>
    <property type="project" value="TreeGrafter"/>
</dbReference>
<name>C1MSY5_MICPC</name>
<dbReference type="GO" id="GO:0042171">
    <property type="term" value="F:lysophosphatidic acid acyltransferase activity"/>
    <property type="evidence" value="ECO:0007669"/>
    <property type="project" value="TreeGrafter"/>
</dbReference>
<dbReference type="OrthoDB" id="7457040at2759"/>
<keyword evidence="4" id="KW-1185">Reference proteome</keyword>
<reference evidence="3 4" key="1">
    <citation type="journal article" date="2009" name="Science">
        <title>Green evolution and dynamic adaptations revealed by genomes of the marine picoeukaryotes Micromonas.</title>
        <authorList>
            <person name="Worden A.Z."/>
            <person name="Lee J.H."/>
            <person name="Mock T."/>
            <person name="Rouze P."/>
            <person name="Simmons M.P."/>
            <person name="Aerts A.L."/>
            <person name="Allen A.E."/>
            <person name="Cuvelier M.L."/>
            <person name="Derelle E."/>
            <person name="Everett M.V."/>
            <person name="Foulon E."/>
            <person name="Grimwood J."/>
            <person name="Gundlach H."/>
            <person name="Henrissat B."/>
            <person name="Napoli C."/>
            <person name="McDonald S.M."/>
            <person name="Parker M.S."/>
            <person name="Rombauts S."/>
            <person name="Salamov A."/>
            <person name="Von Dassow P."/>
            <person name="Badger J.H."/>
            <person name="Coutinho P.M."/>
            <person name="Demir E."/>
            <person name="Dubchak I."/>
            <person name="Gentemann C."/>
            <person name="Eikrem W."/>
            <person name="Gready J.E."/>
            <person name="John U."/>
            <person name="Lanier W."/>
            <person name="Lindquist E.A."/>
            <person name="Lucas S."/>
            <person name="Mayer K.F."/>
            <person name="Moreau H."/>
            <person name="Not F."/>
            <person name="Otillar R."/>
            <person name="Panaud O."/>
            <person name="Pangilinan J."/>
            <person name="Paulsen I."/>
            <person name="Piegu B."/>
            <person name="Poliakov A."/>
            <person name="Robbens S."/>
            <person name="Schmutz J."/>
            <person name="Toulza E."/>
            <person name="Wyss T."/>
            <person name="Zelensky A."/>
            <person name="Zhou K."/>
            <person name="Armbrust E.V."/>
            <person name="Bhattacharya D."/>
            <person name="Goodenough U.W."/>
            <person name="Van de Peer Y."/>
            <person name="Grigoriev I.V."/>
        </authorList>
    </citation>
    <scope>NUCLEOTIDE SEQUENCE [LARGE SCALE GENOMIC DNA]</scope>
    <source>
        <strain evidence="3 4">CCMP1545</strain>
    </source>
</reference>
<dbReference type="GO" id="GO:0006654">
    <property type="term" value="P:phosphatidic acid biosynthetic process"/>
    <property type="evidence" value="ECO:0007669"/>
    <property type="project" value="TreeGrafter"/>
</dbReference>
<evidence type="ECO:0000259" key="2">
    <source>
        <dbReference type="Pfam" id="PF00561"/>
    </source>
</evidence>
<sequence>MGRVLGLAERLWAGFSYSRKQCLANESALFDHLLKDRGLKWVAHDTPVTSKPDDVVHSVTVNGDATGGVDFVLVHGFANGGGCFFKNIAALGDMKLGRTHLVDWRGAGMSGRPRGEFPPTNEDEAIEYFVDGLEAWRRARLGADGAFVLLGHSMGGLIAAHYADRHPDRVRGLVLAGPAGVKAADPARIAAFKRRSLRHRFFWAVATVLWNAGATPQAFARALPFRWSPSAVRGYATRRWRALEFLDGDANAFDALVEYAAGVIMMRGVSERSMSLLLKPLGQARTEIGPVVERTPADLPVTFLYGAHDWMSPASGAEVVERMRANGRANVRCAILDDAGHYAFVDQPEKSHEVIEHALRKARWR</sequence>
<protein>
    <submittedName>
        <fullName evidence="3">Predicted protein</fullName>
    </submittedName>
</protein>
<dbReference type="InterPro" id="IPR029058">
    <property type="entry name" value="AB_hydrolase_fold"/>
</dbReference>
<organism evidence="4">
    <name type="scientific">Micromonas pusilla (strain CCMP1545)</name>
    <name type="common">Picoplanktonic green alga</name>
    <dbReference type="NCBI Taxonomy" id="564608"/>
    <lineage>
        <taxon>Eukaryota</taxon>
        <taxon>Viridiplantae</taxon>
        <taxon>Chlorophyta</taxon>
        <taxon>Mamiellophyceae</taxon>
        <taxon>Mamiellales</taxon>
        <taxon>Mamiellaceae</taxon>
        <taxon>Micromonas</taxon>
    </lineage>
</organism>
<dbReference type="AlphaFoldDB" id="C1MSY5"/>
<evidence type="ECO:0000256" key="1">
    <source>
        <dbReference type="ARBA" id="ARBA00038097"/>
    </source>
</evidence>
<feature type="domain" description="AB hydrolase-1" evidence="2">
    <location>
        <begin position="71"/>
        <end position="347"/>
    </location>
</feature>
<evidence type="ECO:0000313" key="4">
    <source>
        <dbReference type="Proteomes" id="UP000001876"/>
    </source>
</evidence>
<dbReference type="PANTHER" id="PTHR42886">
    <property type="entry name" value="RE40534P-RELATED"/>
    <property type="match status" value="1"/>
</dbReference>
<dbReference type="PANTHER" id="PTHR42886:SF29">
    <property type="entry name" value="PUMMELIG, ISOFORM A"/>
    <property type="match status" value="1"/>
</dbReference>
<dbReference type="SUPFAM" id="SSF53474">
    <property type="entry name" value="alpha/beta-Hydrolases"/>
    <property type="match status" value="1"/>
</dbReference>
<dbReference type="OMA" id="DTTIRWC"/>
<dbReference type="Proteomes" id="UP000001876">
    <property type="component" value="Unassembled WGS sequence"/>
</dbReference>
<dbReference type="EMBL" id="GG663739">
    <property type="protein sequence ID" value="EEH57218.1"/>
    <property type="molecule type" value="Genomic_DNA"/>
</dbReference>
<gene>
    <name evidence="3" type="ORF">MICPUCDRAFT_57871</name>
</gene>
<dbReference type="Gene3D" id="3.40.50.1820">
    <property type="entry name" value="alpha/beta hydrolase"/>
    <property type="match status" value="1"/>
</dbReference>
<dbReference type="InterPro" id="IPR000073">
    <property type="entry name" value="AB_hydrolase_1"/>
</dbReference>
<comment type="similarity">
    <text evidence="1">Belongs to the peptidase S33 family. ABHD4/ABHD5 subfamily.</text>
</comment>
<dbReference type="KEGG" id="mpp:MICPUCDRAFT_57871"/>
<proteinExistence type="inferred from homology"/>
<dbReference type="GO" id="GO:0055088">
    <property type="term" value="P:lipid homeostasis"/>
    <property type="evidence" value="ECO:0007669"/>
    <property type="project" value="TreeGrafter"/>
</dbReference>
<dbReference type="STRING" id="564608.C1MSY5"/>
<dbReference type="Pfam" id="PF00561">
    <property type="entry name" value="Abhydrolase_1"/>
    <property type="match status" value="1"/>
</dbReference>
<dbReference type="GeneID" id="9683852"/>
<dbReference type="eggNOG" id="KOG4409">
    <property type="taxonomic scope" value="Eukaryota"/>
</dbReference>
<evidence type="ECO:0000313" key="3">
    <source>
        <dbReference type="EMBL" id="EEH57218.1"/>
    </source>
</evidence>